<evidence type="ECO:0000313" key="6">
    <source>
        <dbReference type="EMBL" id="PRQ32525.1"/>
    </source>
</evidence>
<dbReference type="Gene3D" id="2.60.120.200">
    <property type="match status" value="1"/>
</dbReference>
<dbReference type="EC" id="2.4.1.207" evidence="6"/>
<evidence type="ECO:0000259" key="5">
    <source>
        <dbReference type="PROSITE" id="PS51762"/>
    </source>
</evidence>
<feature type="active site" description="Proton donor" evidence="3">
    <location>
        <position position="128"/>
    </location>
</feature>
<feature type="domain" description="GH16" evidence="5">
    <location>
        <begin position="19"/>
        <end position="233"/>
    </location>
</feature>
<dbReference type="Gramene" id="PRQ32525">
    <property type="protein sequence ID" value="PRQ32525"/>
    <property type="gene ID" value="RchiOBHm_Chr5g0047321"/>
</dbReference>
<sequence length="301" mass="34948">MFQAYYMIVLFGFAFSLPNMSGAEHVPFELNYNITYSSHHTQFLNQHEEIVLSIDKHSGSLIYFILLEIHLHVNKCGNTFTTSLRRYGSGLFGIRLKLPSNDTGGIITTFYLISLPNNDTHRDEVDFEFLGNKQPPYTLSTNVISNGNLHREQQISLWFDPTTYFHLYQILWNQHQLVLFVDEIPIRVFKNDPSIGPIFPTKPMEIQGTIWNATWAKHGSLPDWSLGPFKAYYQGFDIDGCPATNLNTTECHDYKYAWNGEYYKSLNQVQEHAYEIVKRYYLKYNYCTATHPSPPECKINN</sequence>
<comment type="caution">
    <text evidence="6">The sequence shown here is derived from an EMBL/GenBank/DDBJ whole genome shotgun (WGS) entry which is preliminary data.</text>
</comment>
<keyword evidence="4" id="KW-0732">Signal</keyword>
<dbReference type="STRING" id="74649.A0A2P6QEC0"/>
<keyword evidence="7" id="KW-1185">Reference proteome</keyword>
<dbReference type="InterPro" id="IPR013320">
    <property type="entry name" value="ConA-like_dom_sf"/>
</dbReference>
<protein>
    <submittedName>
        <fullName evidence="6">Putative xyloglucan:xyloglucosyl transferase</fullName>
        <ecNumber evidence="6">2.4.1.207</ecNumber>
    </submittedName>
</protein>
<name>A0A2P6QEC0_ROSCH</name>
<evidence type="ECO:0000256" key="3">
    <source>
        <dbReference type="PIRSR" id="PIRSR005604-1"/>
    </source>
</evidence>
<dbReference type="EMBL" id="PDCK01000043">
    <property type="protein sequence ID" value="PRQ32525.1"/>
    <property type="molecule type" value="Genomic_DNA"/>
</dbReference>
<keyword evidence="6" id="KW-0328">Glycosyltransferase</keyword>
<proteinExistence type="predicted"/>
<dbReference type="SUPFAM" id="SSF49899">
    <property type="entry name" value="Concanavalin A-like lectins/glucanases"/>
    <property type="match status" value="1"/>
</dbReference>
<gene>
    <name evidence="6" type="ORF">RchiOBHm_Chr5g0047321</name>
</gene>
<dbReference type="PROSITE" id="PS51762">
    <property type="entry name" value="GH16_2"/>
    <property type="match status" value="1"/>
</dbReference>
<dbReference type="GO" id="GO:0004553">
    <property type="term" value="F:hydrolase activity, hydrolyzing O-glycosyl compounds"/>
    <property type="evidence" value="ECO:0007669"/>
    <property type="project" value="InterPro"/>
</dbReference>
<dbReference type="PIRSF" id="PIRSF005604">
    <property type="entry name" value="XET"/>
    <property type="match status" value="1"/>
</dbReference>
<keyword evidence="6" id="KW-0808">Transferase</keyword>
<keyword evidence="1" id="KW-0378">Hydrolase</keyword>
<organism evidence="6 7">
    <name type="scientific">Rosa chinensis</name>
    <name type="common">China rose</name>
    <dbReference type="NCBI Taxonomy" id="74649"/>
    <lineage>
        <taxon>Eukaryota</taxon>
        <taxon>Viridiplantae</taxon>
        <taxon>Streptophyta</taxon>
        <taxon>Embryophyta</taxon>
        <taxon>Tracheophyta</taxon>
        <taxon>Spermatophyta</taxon>
        <taxon>Magnoliopsida</taxon>
        <taxon>eudicotyledons</taxon>
        <taxon>Gunneridae</taxon>
        <taxon>Pentapetalae</taxon>
        <taxon>rosids</taxon>
        <taxon>fabids</taxon>
        <taxon>Rosales</taxon>
        <taxon>Rosaceae</taxon>
        <taxon>Rosoideae</taxon>
        <taxon>Rosoideae incertae sedis</taxon>
        <taxon>Rosa</taxon>
    </lineage>
</organism>
<dbReference type="OMA" id="PHQLVTF"/>
<dbReference type="InterPro" id="IPR016455">
    <property type="entry name" value="XTH"/>
</dbReference>
<dbReference type="AlphaFoldDB" id="A0A2P6QEC0"/>
<reference evidence="6 7" key="1">
    <citation type="journal article" date="2018" name="Nat. Genet.">
        <title>The Rosa genome provides new insights in the design of modern roses.</title>
        <authorList>
            <person name="Bendahmane M."/>
        </authorList>
    </citation>
    <scope>NUCLEOTIDE SEQUENCE [LARGE SCALE GENOMIC DNA]</scope>
    <source>
        <strain evidence="7">cv. Old Blush</strain>
    </source>
</reference>
<feature type="signal peptide" evidence="4">
    <location>
        <begin position="1"/>
        <end position="23"/>
    </location>
</feature>
<feature type="active site" description="Nucleophile" evidence="3">
    <location>
        <position position="124"/>
    </location>
</feature>
<dbReference type="PANTHER" id="PTHR31062">
    <property type="entry name" value="XYLOGLUCAN ENDOTRANSGLUCOSYLASE/HYDROLASE PROTEIN 8-RELATED"/>
    <property type="match status" value="1"/>
</dbReference>
<evidence type="ECO:0000256" key="4">
    <source>
        <dbReference type="SAM" id="SignalP"/>
    </source>
</evidence>
<dbReference type="GO" id="GO:0042546">
    <property type="term" value="P:cell wall biogenesis"/>
    <property type="evidence" value="ECO:0007669"/>
    <property type="project" value="InterPro"/>
</dbReference>
<dbReference type="GO" id="GO:0016762">
    <property type="term" value="F:xyloglucan:xyloglucosyl transferase activity"/>
    <property type="evidence" value="ECO:0007669"/>
    <property type="project" value="UniProtKB-EC"/>
</dbReference>
<keyword evidence="2" id="KW-0326">Glycosidase</keyword>
<dbReference type="InterPro" id="IPR000757">
    <property type="entry name" value="Beta-glucanase-like"/>
</dbReference>
<dbReference type="InterPro" id="IPR044791">
    <property type="entry name" value="Beta-glucanase/XTH"/>
</dbReference>
<evidence type="ECO:0000256" key="2">
    <source>
        <dbReference type="ARBA" id="ARBA00023295"/>
    </source>
</evidence>
<evidence type="ECO:0000313" key="7">
    <source>
        <dbReference type="Proteomes" id="UP000238479"/>
    </source>
</evidence>
<accession>A0A2P6QEC0</accession>
<dbReference type="Proteomes" id="UP000238479">
    <property type="component" value="Chromosome 5"/>
</dbReference>
<dbReference type="Pfam" id="PF00722">
    <property type="entry name" value="Glyco_hydro_16"/>
    <property type="match status" value="1"/>
</dbReference>
<evidence type="ECO:0000256" key="1">
    <source>
        <dbReference type="ARBA" id="ARBA00022801"/>
    </source>
</evidence>
<dbReference type="GO" id="GO:0010411">
    <property type="term" value="P:xyloglucan metabolic process"/>
    <property type="evidence" value="ECO:0007669"/>
    <property type="project" value="InterPro"/>
</dbReference>
<feature type="chain" id="PRO_5015132454" evidence="4">
    <location>
        <begin position="24"/>
        <end position="301"/>
    </location>
</feature>